<evidence type="ECO:0000313" key="2">
    <source>
        <dbReference type="EMBL" id="SPF34551.1"/>
    </source>
</evidence>
<evidence type="ECO:0000313" key="3">
    <source>
        <dbReference type="Proteomes" id="UP000238701"/>
    </source>
</evidence>
<gene>
    <name evidence="2" type="ORF">SBA1_1300006</name>
</gene>
<reference evidence="3" key="1">
    <citation type="submission" date="2018-02" db="EMBL/GenBank/DDBJ databases">
        <authorList>
            <person name="Hausmann B."/>
        </authorList>
    </citation>
    <scope>NUCLEOTIDE SEQUENCE [LARGE SCALE GENOMIC DNA]</scope>
    <source>
        <strain evidence="3">Peat soil MAG SbA1</strain>
    </source>
</reference>
<dbReference type="Pfam" id="PF01136">
    <property type="entry name" value="Peptidase_U32"/>
    <property type="match status" value="1"/>
</dbReference>
<feature type="region of interest" description="Disordered" evidence="1">
    <location>
        <begin position="1"/>
        <end position="26"/>
    </location>
</feature>
<sequence>MNVEHRIPGYEPVKASPLSTAKGGGIGSPKRCATLLAPAGNLEAAKQAFQAGADAVYVGLRGWSRGGARGEFDREQLRRCIELAHTLGKKVHLAANIIPKPQERQSLLQQLAELADWGLHAVILNDVGFLREVRQKLPGLAITASIGCGALNTSDALFYQDLGATAVVLPGYVEPQEIAAVKAKASIQIEVMLHMVQEFIQLGKCWMPSYLNFAAAEQGYRSTRLGGSVKRGGVGSCFRICEQPWTLLKDGVEADQRLFPSWQISQVAELGAFLDAGVDVIKIQGRSLPAEMVGAIIGAYRVAADAWKCGQKSDRKTDLKADQKADQKTNGNRAALPVMWTVQGR</sequence>
<dbReference type="EMBL" id="OMOD01000036">
    <property type="protein sequence ID" value="SPF34551.1"/>
    <property type="molecule type" value="Genomic_DNA"/>
</dbReference>
<dbReference type="InterPro" id="IPR051454">
    <property type="entry name" value="RNA/ubiquinone_mod_enzymes"/>
</dbReference>
<dbReference type="GO" id="GO:0008233">
    <property type="term" value="F:peptidase activity"/>
    <property type="evidence" value="ECO:0007669"/>
    <property type="project" value="UniProtKB-KW"/>
</dbReference>
<evidence type="ECO:0000256" key="1">
    <source>
        <dbReference type="SAM" id="MobiDB-lite"/>
    </source>
</evidence>
<keyword evidence="2" id="KW-0378">Hydrolase</keyword>
<dbReference type="InterPro" id="IPR036822">
    <property type="entry name" value="CutC-like_dom_sf"/>
</dbReference>
<dbReference type="InterPro" id="IPR001539">
    <property type="entry name" value="Peptidase_U32"/>
</dbReference>
<proteinExistence type="predicted"/>
<organism evidence="2 3">
    <name type="scientific">Candidatus Sulfotelmatobacter kueseliae</name>
    <dbReference type="NCBI Taxonomy" id="2042962"/>
    <lineage>
        <taxon>Bacteria</taxon>
        <taxon>Pseudomonadati</taxon>
        <taxon>Acidobacteriota</taxon>
        <taxon>Terriglobia</taxon>
        <taxon>Terriglobales</taxon>
        <taxon>Candidatus Korobacteraceae</taxon>
        <taxon>Candidatus Sulfotelmatobacter</taxon>
    </lineage>
</organism>
<dbReference type="GO" id="GO:0006508">
    <property type="term" value="P:proteolysis"/>
    <property type="evidence" value="ECO:0007669"/>
    <property type="project" value="UniProtKB-KW"/>
</dbReference>
<dbReference type="Proteomes" id="UP000238701">
    <property type="component" value="Unassembled WGS sequence"/>
</dbReference>
<dbReference type="PANTHER" id="PTHR30217">
    <property type="entry name" value="PEPTIDASE U32 FAMILY"/>
    <property type="match status" value="1"/>
</dbReference>
<keyword evidence="2" id="KW-0645">Protease</keyword>
<dbReference type="SUPFAM" id="SSF110395">
    <property type="entry name" value="CutC-like"/>
    <property type="match status" value="1"/>
</dbReference>
<dbReference type="PANTHER" id="PTHR30217:SF10">
    <property type="entry name" value="23S RRNA 5-HYDROXYCYTIDINE C2501 SYNTHASE"/>
    <property type="match status" value="1"/>
</dbReference>
<dbReference type="AlphaFoldDB" id="A0A2U3K4H8"/>
<protein>
    <submittedName>
        <fullName evidence="2">Collagenase-related protease</fullName>
    </submittedName>
</protein>
<accession>A0A2U3K4H8</accession>
<name>A0A2U3K4H8_9BACT</name>